<accession>A0AAE4PWJ2</accession>
<gene>
    <name evidence="1" type="ORF">QM089_05165</name>
</gene>
<evidence type="ECO:0000313" key="1">
    <source>
        <dbReference type="EMBL" id="MDV5389676.1"/>
    </source>
</evidence>
<dbReference type="RefSeq" id="WP_317519563.1">
    <property type="nucleotide sequence ID" value="NZ_JASGOQ010000001.1"/>
</dbReference>
<protein>
    <submittedName>
        <fullName evidence="1">DUF6236 family protein</fullName>
    </submittedName>
</protein>
<reference evidence="1" key="1">
    <citation type="submission" date="2023-05" db="EMBL/GenBank/DDBJ databases">
        <title>Colonisation of extended spectrum b-lactamase- and carbapenemase-producing bacteria on hospital surfaces from low- and middle-income countries.</title>
        <authorList>
            <person name="Nieto-Rosado M."/>
            <person name="Sands K."/>
            <person name="Iregbu K."/>
            <person name="Zahra R."/>
            <person name="Mazarati J.B."/>
            <person name="Mehtar S."/>
            <person name="Barnards-Group B."/>
            <person name="Walsh T.R."/>
        </authorList>
    </citation>
    <scope>NUCLEOTIDE SEQUENCE</scope>
    <source>
        <strain evidence="1">PP-E493</strain>
    </source>
</reference>
<comment type="caution">
    <text evidence="1">The sequence shown here is derived from an EMBL/GenBank/DDBJ whole genome shotgun (WGS) entry which is preliminary data.</text>
</comment>
<dbReference type="AlphaFoldDB" id="A0AAE4PWJ2"/>
<dbReference type="Pfam" id="PF19749">
    <property type="entry name" value="DUF6236"/>
    <property type="match status" value="1"/>
</dbReference>
<evidence type="ECO:0000313" key="2">
    <source>
        <dbReference type="Proteomes" id="UP001187859"/>
    </source>
</evidence>
<name>A0AAE4PWJ2_9GAMM</name>
<dbReference type="EMBL" id="JASGOQ010000001">
    <property type="protein sequence ID" value="MDV5389676.1"/>
    <property type="molecule type" value="Genomic_DNA"/>
</dbReference>
<dbReference type="Proteomes" id="UP001187859">
    <property type="component" value="Unassembled WGS sequence"/>
</dbReference>
<proteinExistence type="predicted"/>
<organism evidence="1 2">
    <name type="scientific">Shewanella xiamenensis</name>
    <dbReference type="NCBI Taxonomy" id="332186"/>
    <lineage>
        <taxon>Bacteria</taxon>
        <taxon>Pseudomonadati</taxon>
        <taxon>Pseudomonadota</taxon>
        <taxon>Gammaproteobacteria</taxon>
        <taxon>Alteromonadales</taxon>
        <taxon>Shewanellaceae</taxon>
        <taxon>Shewanella</taxon>
    </lineage>
</organism>
<dbReference type="InterPro" id="IPR046203">
    <property type="entry name" value="DUF6236"/>
</dbReference>
<sequence>MERGIITPAMEIVCEGNSLSMRGGIPPEKCRYYALYWDKVVVTDSNIFGTRLSGDLQLLEGAGIVRKETARMNLNGTFDGSDLARMHFQGLAEVVTNLTNKNPGQWAIHQSGDQLIVPASMSKDLITADFELTRCLPVPKADVPLDNLLEFKLKRTDELIALRTTLDELYLEISKSADIPRSKIVQIQRLEQAISDMDKVAKQSWGDRLLASRKVSLDLNYGSVTNGVVTAGLVGTAFSNPLAGIFVGAAHALASSLKFEVSMSNQLESPQGKQLELSYISSIKNEDIAN</sequence>